<dbReference type="InterPro" id="IPR007354">
    <property type="entry name" value="CruF-like"/>
</dbReference>
<feature type="transmembrane region" description="Helical" evidence="1">
    <location>
        <begin position="89"/>
        <end position="114"/>
    </location>
</feature>
<keyword evidence="1" id="KW-0812">Transmembrane</keyword>
<dbReference type="PANTHER" id="PTHR39419">
    <property type="entry name" value="SLL0814 PROTEIN"/>
    <property type="match status" value="1"/>
</dbReference>
<comment type="caution">
    <text evidence="2">The sequence shown here is derived from an EMBL/GenBank/DDBJ whole genome shotgun (WGS) entry which is preliminary data.</text>
</comment>
<reference evidence="2 3" key="1">
    <citation type="submission" date="2024-06" db="EMBL/GenBank/DDBJ databases">
        <title>Genomic Encyclopedia of Type Strains, Phase IV (KMG-IV): sequencing the most valuable type-strain genomes for metagenomic binning, comparative biology and taxonomic classification.</title>
        <authorList>
            <person name="Goeker M."/>
        </authorList>
    </citation>
    <scope>NUCLEOTIDE SEQUENCE [LARGE SCALE GENOMIC DNA]</scope>
    <source>
        <strain evidence="2 3">DSM 23520</strain>
    </source>
</reference>
<feature type="transmembrane region" description="Helical" evidence="1">
    <location>
        <begin position="155"/>
        <end position="177"/>
    </location>
</feature>
<dbReference type="EMBL" id="JBEPMX010000003">
    <property type="protein sequence ID" value="MET3682788.1"/>
    <property type="molecule type" value="Genomic_DNA"/>
</dbReference>
<keyword evidence="3" id="KW-1185">Reference proteome</keyword>
<proteinExistence type="predicted"/>
<dbReference type="PANTHER" id="PTHR39419:SF1">
    <property type="entry name" value="SLL0814 PROTEIN"/>
    <property type="match status" value="1"/>
</dbReference>
<evidence type="ECO:0000313" key="2">
    <source>
        <dbReference type="EMBL" id="MET3682788.1"/>
    </source>
</evidence>
<evidence type="ECO:0000256" key="1">
    <source>
        <dbReference type="SAM" id="Phobius"/>
    </source>
</evidence>
<dbReference type="Pfam" id="PF04240">
    <property type="entry name" value="Caroten_synth"/>
    <property type="match status" value="1"/>
</dbReference>
<gene>
    <name evidence="2" type="ORF">ABID56_000878</name>
</gene>
<organism evidence="2 3">
    <name type="scientific">Alkalibacillus flavidus</name>
    <dbReference type="NCBI Taxonomy" id="546021"/>
    <lineage>
        <taxon>Bacteria</taxon>
        <taxon>Bacillati</taxon>
        <taxon>Bacillota</taxon>
        <taxon>Bacilli</taxon>
        <taxon>Bacillales</taxon>
        <taxon>Bacillaceae</taxon>
        <taxon>Alkalibacillus</taxon>
    </lineage>
</organism>
<dbReference type="RefSeq" id="WP_354219396.1">
    <property type="nucleotide sequence ID" value="NZ_JBEPMX010000003.1"/>
</dbReference>
<protein>
    <submittedName>
        <fullName evidence="2">Membrane protein</fullName>
    </submittedName>
</protein>
<feature type="transmembrane region" description="Helical" evidence="1">
    <location>
        <begin position="29"/>
        <end position="48"/>
    </location>
</feature>
<feature type="transmembrane region" description="Helical" evidence="1">
    <location>
        <begin position="7"/>
        <end position="23"/>
    </location>
</feature>
<accession>A0ABV2KT77</accession>
<feature type="transmembrane region" description="Helical" evidence="1">
    <location>
        <begin position="189"/>
        <end position="204"/>
    </location>
</feature>
<feature type="transmembrane region" description="Helical" evidence="1">
    <location>
        <begin position="210"/>
        <end position="228"/>
    </location>
</feature>
<feature type="transmembrane region" description="Helical" evidence="1">
    <location>
        <begin position="55"/>
        <end position="77"/>
    </location>
</feature>
<dbReference type="Proteomes" id="UP001549167">
    <property type="component" value="Unassembled WGS sequence"/>
</dbReference>
<sequence length="234" mass="26518">MKQISYMAFVIWTCIGFVLMFFWEVPDWLSFSNSIFLILFALATVALYDWSTRNILTALAIGLLTYTVEVIGVATGFPFGTYEYTDTLGFLVLGVPFTLGFAWIGVIYSSLFLSTSSNRVIRSLQIGFWVLVIDAILDPAAIELGFWGWEHSGAYYGIPLTNFIAWFVLAFIVSLMIPKQTMNARDRRRGVWLFQLIVLFFGILTAREGVISILIVTAVAVMLAEGWYRYDRSQ</sequence>
<feature type="transmembrane region" description="Helical" evidence="1">
    <location>
        <begin position="126"/>
        <end position="149"/>
    </location>
</feature>
<keyword evidence="1" id="KW-0472">Membrane</keyword>
<keyword evidence="1" id="KW-1133">Transmembrane helix</keyword>
<name>A0ABV2KT77_9BACI</name>
<evidence type="ECO:0000313" key="3">
    <source>
        <dbReference type="Proteomes" id="UP001549167"/>
    </source>
</evidence>